<protein>
    <submittedName>
        <fullName evidence="1">Uncharacterized protein</fullName>
    </submittedName>
</protein>
<accession>A0A8S5RRM8</accession>
<name>A0A8S5RRM8_9CAUD</name>
<reference evidence="1" key="1">
    <citation type="journal article" date="2021" name="Proc. Natl. Acad. Sci. U.S.A.">
        <title>A Catalog of Tens of Thousands of Viruses from Human Metagenomes Reveals Hidden Associations with Chronic Diseases.</title>
        <authorList>
            <person name="Tisza M.J."/>
            <person name="Buck C.B."/>
        </authorList>
    </citation>
    <scope>NUCLEOTIDE SEQUENCE</scope>
    <source>
        <strain evidence="1">CtXdu7</strain>
    </source>
</reference>
<organism evidence="1">
    <name type="scientific">Podoviridae sp. ctXdu7</name>
    <dbReference type="NCBI Taxonomy" id="2827618"/>
    <lineage>
        <taxon>Viruses</taxon>
        <taxon>Duplodnaviria</taxon>
        <taxon>Heunggongvirae</taxon>
        <taxon>Uroviricota</taxon>
        <taxon>Caudoviricetes</taxon>
    </lineage>
</organism>
<dbReference type="EMBL" id="BK057792">
    <property type="protein sequence ID" value="DAE91994.1"/>
    <property type="molecule type" value="Genomic_DNA"/>
</dbReference>
<proteinExistence type="predicted"/>
<sequence length="58" mass="6960">MLCSDTHSRYSLRIWLVLFQYFSDFKLKEYEQQLLMPNSLAGTSKPMIKGRMSPFRRI</sequence>
<evidence type="ECO:0000313" key="1">
    <source>
        <dbReference type="EMBL" id="DAE91994.1"/>
    </source>
</evidence>